<evidence type="ECO:0000313" key="2">
    <source>
        <dbReference type="EMBL" id="KAF1972454.1"/>
    </source>
</evidence>
<dbReference type="EMBL" id="ML976686">
    <property type="protein sequence ID" value="KAF1972454.1"/>
    <property type="molecule type" value="Genomic_DNA"/>
</dbReference>
<evidence type="ECO:0000256" key="1">
    <source>
        <dbReference type="SAM" id="SignalP"/>
    </source>
</evidence>
<organism evidence="2 3">
    <name type="scientific">Bimuria novae-zelandiae CBS 107.79</name>
    <dbReference type="NCBI Taxonomy" id="1447943"/>
    <lineage>
        <taxon>Eukaryota</taxon>
        <taxon>Fungi</taxon>
        <taxon>Dikarya</taxon>
        <taxon>Ascomycota</taxon>
        <taxon>Pezizomycotina</taxon>
        <taxon>Dothideomycetes</taxon>
        <taxon>Pleosporomycetidae</taxon>
        <taxon>Pleosporales</taxon>
        <taxon>Massarineae</taxon>
        <taxon>Didymosphaeriaceae</taxon>
        <taxon>Bimuria</taxon>
    </lineage>
</organism>
<keyword evidence="1" id="KW-0732">Signal</keyword>
<feature type="signal peptide" evidence="1">
    <location>
        <begin position="1"/>
        <end position="17"/>
    </location>
</feature>
<reference evidence="2" key="1">
    <citation type="journal article" date="2020" name="Stud. Mycol.">
        <title>101 Dothideomycetes genomes: a test case for predicting lifestyles and emergence of pathogens.</title>
        <authorList>
            <person name="Haridas S."/>
            <person name="Albert R."/>
            <person name="Binder M."/>
            <person name="Bloem J."/>
            <person name="Labutti K."/>
            <person name="Salamov A."/>
            <person name="Andreopoulos B."/>
            <person name="Baker S."/>
            <person name="Barry K."/>
            <person name="Bills G."/>
            <person name="Bluhm B."/>
            <person name="Cannon C."/>
            <person name="Castanera R."/>
            <person name="Culley D."/>
            <person name="Daum C."/>
            <person name="Ezra D."/>
            <person name="Gonzalez J."/>
            <person name="Henrissat B."/>
            <person name="Kuo A."/>
            <person name="Liang C."/>
            <person name="Lipzen A."/>
            <person name="Lutzoni F."/>
            <person name="Magnuson J."/>
            <person name="Mondo S."/>
            <person name="Nolan M."/>
            <person name="Ohm R."/>
            <person name="Pangilinan J."/>
            <person name="Park H.-J."/>
            <person name="Ramirez L."/>
            <person name="Alfaro M."/>
            <person name="Sun H."/>
            <person name="Tritt A."/>
            <person name="Yoshinaga Y."/>
            <person name="Zwiers L.-H."/>
            <person name="Turgeon B."/>
            <person name="Goodwin S."/>
            <person name="Spatafora J."/>
            <person name="Crous P."/>
            <person name="Grigoriev I."/>
        </authorList>
    </citation>
    <scope>NUCLEOTIDE SEQUENCE</scope>
    <source>
        <strain evidence="2">CBS 107.79</strain>
    </source>
</reference>
<proteinExistence type="predicted"/>
<dbReference type="AlphaFoldDB" id="A0A6A5V5V4"/>
<keyword evidence="3" id="KW-1185">Reference proteome</keyword>
<evidence type="ECO:0008006" key="4">
    <source>
        <dbReference type="Google" id="ProtNLM"/>
    </source>
</evidence>
<sequence>MAQVCALPWMSIKLIRAVTCLACSEPGKVFNLVLHVLCKNARSARMREKKFPNPRGHAVLAGPSKMWHYETMSRLKRVKSCSHVTDVRGGVCGRHHQVHELLSKPTLARFPLAQ</sequence>
<evidence type="ECO:0000313" key="3">
    <source>
        <dbReference type="Proteomes" id="UP000800036"/>
    </source>
</evidence>
<protein>
    <recommendedName>
        <fullName evidence="4">Secreted protein</fullName>
    </recommendedName>
</protein>
<name>A0A6A5V5V4_9PLEO</name>
<dbReference type="Proteomes" id="UP000800036">
    <property type="component" value="Unassembled WGS sequence"/>
</dbReference>
<feature type="chain" id="PRO_5025555299" description="Secreted protein" evidence="1">
    <location>
        <begin position="18"/>
        <end position="114"/>
    </location>
</feature>
<gene>
    <name evidence="2" type="ORF">BU23DRAFT_159035</name>
</gene>
<accession>A0A6A5V5V4</accession>